<dbReference type="SUPFAM" id="SSF54637">
    <property type="entry name" value="Thioesterase/thiol ester dehydrase-isomerase"/>
    <property type="match status" value="1"/>
</dbReference>
<protein>
    <submittedName>
        <fullName evidence="1">Uncharacterized protein</fullName>
    </submittedName>
</protein>
<dbReference type="EMBL" id="PDJQ01000001">
    <property type="protein sequence ID" value="PFG74021.1"/>
    <property type="molecule type" value="Genomic_DNA"/>
</dbReference>
<reference evidence="1 2" key="1">
    <citation type="submission" date="2017-09" db="EMBL/GenBank/DDBJ databases">
        <title>Sequencing the genomes of two abundant thermophiles in Great Basin hot springs: Thermocrinis jamiesonii and novel Chloroflexi Thermoflexus hugenholtzii.</title>
        <authorList>
            <person name="Hedlund B."/>
        </authorList>
    </citation>
    <scope>NUCLEOTIDE SEQUENCE [LARGE SCALE GENOMIC DNA]</scope>
    <source>
        <strain evidence="1 2">G233</strain>
    </source>
</reference>
<dbReference type="InterPro" id="IPR029069">
    <property type="entry name" value="HotDog_dom_sf"/>
</dbReference>
<evidence type="ECO:0000313" key="2">
    <source>
        <dbReference type="Proteomes" id="UP000223071"/>
    </source>
</evidence>
<dbReference type="Proteomes" id="UP000223071">
    <property type="component" value="Unassembled WGS sequence"/>
</dbReference>
<organism evidence="1 2">
    <name type="scientific">Tepidiforma thermophila (strain KCTC 52669 / CGMCC 1.13589 / G233)</name>
    <dbReference type="NCBI Taxonomy" id="2761530"/>
    <lineage>
        <taxon>Bacteria</taxon>
        <taxon>Bacillati</taxon>
        <taxon>Chloroflexota</taxon>
        <taxon>Tepidiformia</taxon>
        <taxon>Tepidiformales</taxon>
        <taxon>Tepidiformaceae</taxon>
        <taxon>Tepidiforma</taxon>
    </lineage>
</organism>
<sequence>MTIREEFTVTREDGVLAGPLRQPVNTSREAKGSIHDDATATRLGFRGGTVAGSIHMELFPPLLREAWGRRWFERGTLSLYFLNATTDREPVRAFIQEPPAGAADAQVEAWVVRDDGMQVAQGTASVGDPGVPTALQARPLERFEPGELRILAGVQKGHRFAPVEVRCDPAEQERRLAVTTEPMDWYRGEGLPWGAPPVLMAPLVQMLYAKSVAQVRSGFGAVGLFGAIEVRNVNGPALVGETYTCTGEVIAVGQSPKTEYLWFETGLDDAAGRRVAEMRMLLRFMKASSSLYPELQQS</sequence>
<dbReference type="AlphaFoldDB" id="A0A2A9HFV9"/>
<comment type="caution">
    <text evidence="1">The sequence shown here is derived from an EMBL/GenBank/DDBJ whole genome shotgun (WGS) entry which is preliminary data.</text>
</comment>
<gene>
    <name evidence="1" type="ORF">A9A59_1229</name>
</gene>
<keyword evidence="2" id="KW-1185">Reference proteome</keyword>
<name>A0A2A9HFV9_TEPT2</name>
<dbReference type="RefSeq" id="WP_098503441.1">
    <property type="nucleotide sequence ID" value="NZ_PDJQ01000001.1"/>
</dbReference>
<evidence type="ECO:0000313" key="1">
    <source>
        <dbReference type="EMBL" id="PFG74021.1"/>
    </source>
</evidence>
<accession>A0A2A9HFV9</accession>
<proteinExistence type="predicted"/>